<feature type="region of interest" description="Disordered" evidence="7">
    <location>
        <begin position="46"/>
        <end position="92"/>
    </location>
</feature>
<sequence>MAAKKRTTLREKSAKATKSSLVNKISEFSETQDDSSYHENPFLKLSKVSKKDKQQEKSTTFAKKIEVNGNTSGGISKSSLRRRKRKAKEELKPKMNELLMSLDEPTNKNVKIVEKAGFIASSKSNKNLPNAAKRTGHSKILSQENKNFSSVLQNPKFRTSPFNALKEAIAQNLEK</sequence>
<dbReference type="InterPro" id="IPR028160">
    <property type="entry name" value="Slx9-like"/>
</dbReference>
<evidence type="ECO:0000313" key="9">
    <source>
        <dbReference type="Proteomes" id="UP000837801"/>
    </source>
</evidence>
<comment type="function">
    <text evidence="6">Involved in ribosome biogenesis. Required for normal pre-rRNA processing in internal transcribed spacer 1 (ITS1). May be involved in the movements of the replication forks.</text>
</comment>
<evidence type="ECO:0000313" key="8">
    <source>
        <dbReference type="EMBL" id="CAH2354285.1"/>
    </source>
</evidence>
<keyword evidence="5" id="KW-0539">Nucleus</keyword>
<evidence type="ECO:0000256" key="5">
    <source>
        <dbReference type="ARBA" id="ARBA00023242"/>
    </source>
</evidence>
<dbReference type="OrthoDB" id="4068648at2759"/>
<feature type="region of interest" description="Disordered" evidence="7">
    <location>
        <begin position="1"/>
        <end position="22"/>
    </location>
</feature>
<feature type="region of interest" description="Disordered" evidence="7">
    <location>
        <begin position="123"/>
        <end position="142"/>
    </location>
</feature>
<comment type="similarity">
    <text evidence="2">Belongs to the SLX9 family.</text>
</comment>
<dbReference type="GO" id="GO:0030688">
    <property type="term" value="C:preribosome, small subunit precursor"/>
    <property type="evidence" value="ECO:0007669"/>
    <property type="project" value="InterPro"/>
</dbReference>
<keyword evidence="9" id="KW-1185">Reference proteome</keyword>
<comment type="caution">
    <text evidence="8">The sequence shown here is derived from an EMBL/GenBank/DDBJ whole genome shotgun (WGS) entry which is preliminary data.</text>
</comment>
<accession>A0A9P0W057</accession>
<comment type="subcellular location">
    <subcellularLocation>
        <location evidence="1">Nucleus</location>
        <location evidence="1">Nucleolus</location>
    </subcellularLocation>
</comment>
<dbReference type="Proteomes" id="UP000837801">
    <property type="component" value="Unassembled WGS sequence"/>
</dbReference>
<evidence type="ECO:0000256" key="3">
    <source>
        <dbReference type="ARBA" id="ARBA00011523"/>
    </source>
</evidence>
<dbReference type="GO" id="GO:0030686">
    <property type="term" value="C:90S preribosome"/>
    <property type="evidence" value="ECO:0007669"/>
    <property type="project" value="InterPro"/>
</dbReference>
<gene>
    <name evidence="8" type="ORF">CLIB1423_15S02718</name>
</gene>
<organism evidence="8 9">
    <name type="scientific">[Candida] railenensis</name>
    <dbReference type="NCBI Taxonomy" id="45579"/>
    <lineage>
        <taxon>Eukaryota</taxon>
        <taxon>Fungi</taxon>
        <taxon>Dikarya</taxon>
        <taxon>Ascomycota</taxon>
        <taxon>Saccharomycotina</taxon>
        <taxon>Pichiomycetes</taxon>
        <taxon>Debaryomycetaceae</taxon>
        <taxon>Kurtzmaniella</taxon>
    </lineage>
</organism>
<dbReference type="GO" id="GO:0000462">
    <property type="term" value="P:maturation of SSU-rRNA from tricistronic rRNA transcript (SSU-rRNA, 5.8S rRNA, LSU-rRNA)"/>
    <property type="evidence" value="ECO:0007669"/>
    <property type="project" value="InterPro"/>
</dbReference>
<evidence type="ECO:0000256" key="7">
    <source>
        <dbReference type="SAM" id="MobiDB-lite"/>
    </source>
</evidence>
<name>A0A9P0W057_9ASCO</name>
<dbReference type="GO" id="GO:0005730">
    <property type="term" value="C:nucleolus"/>
    <property type="evidence" value="ECO:0007669"/>
    <property type="project" value="UniProtKB-SubCell"/>
</dbReference>
<reference evidence="8" key="1">
    <citation type="submission" date="2022-03" db="EMBL/GenBank/DDBJ databases">
        <authorList>
            <person name="Legras J.-L."/>
            <person name="Devillers H."/>
            <person name="Grondin C."/>
        </authorList>
    </citation>
    <scope>NUCLEOTIDE SEQUENCE</scope>
    <source>
        <strain evidence="8">CLIB 1423</strain>
    </source>
</reference>
<evidence type="ECO:0000256" key="6">
    <source>
        <dbReference type="ARBA" id="ARBA00025083"/>
    </source>
</evidence>
<dbReference type="EMBL" id="CAKXYY010000015">
    <property type="protein sequence ID" value="CAH2354285.1"/>
    <property type="molecule type" value="Genomic_DNA"/>
</dbReference>
<comment type="subunit">
    <text evidence="3">Interacts with the 35S, 23S and 20S pre-rRNAs and with the U3 snoRNA.</text>
</comment>
<dbReference type="AlphaFoldDB" id="A0A9P0W057"/>
<protein>
    <recommendedName>
        <fullName evidence="4">Ribosome biogenesis protein SLX9</fullName>
    </recommendedName>
</protein>
<evidence type="ECO:0000256" key="1">
    <source>
        <dbReference type="ARBA" id="ARBA00004604"/>
    </source>
</evidence>
<evidence type="ECO:0000256" key="4">
    <source>
        <dbReference type="ARBA" id="ARBA00021321"/>
    </source>
</evidence>
<dbReference type="Pfam" id="PF15341">
    <property type="entry name" value="SLX9"/>
    <property type="match status" value="1"/>
</dbReference>
<proteinExistence type="inferred from homology"/>
<evidence type="ECO:0000256" key="2">
    <source>
        <dbReference type="ARBA" id="ARBA00011022"/>
    </source>
</evidence>